<feature type="transmembrane region" description="Helical" evidence="1">
    <location>
        <begin position="491"/>
        <end position="511"/>
    </location>
</feature>
<name>A0AB34JXE0_PRYPA</name>
<keyword evidence="1" id="KW-1133">Transmembrane helix</keyword>
<feature type="transmembrane region" description="Helical" evidence="1">
    <location>
        <begin position="550"/>
        <end position="570"/>
    </location>
</feature>
<evidence type="ECO:0000259" key="2">
    <source>
        <dbReference type="Pfam" id="PF13639"/>
    </source>
</evidence>
<dbReference type="InterPro" id="IPR013083">
    <property type="entry name" value="Znf_RING/FYVE/PHD"/>
</dbReference>
<dbReference type="SUPFAM" id="SSF57850">
    <property type="entry name" value="RING/U-box"/>
    <property type="match status" value="1"/>
</dbReference>
<evidence type="ECO:0000313" key="4">
    <source>
        <dbReference type="Proteomes" id="UP001515480"/>
    </source>
</evidence>
<protein>
    <recommendedName>
        <fullName evidence="2">RING-type domain-containing protein</fullName>
    </recommendedName>
</protein>
<sequence length="677" mass="74920">MAVLPRGRLRGVPSLISVVFFVIGSLGSPFDHHFNSPADTPASMLDHRCRAAPTGVSLSPADPSKLKASFNRVCTRSHPQAWRGDLSLLIRLVQAYDALRHGKCLDPLDEISADAPEWDLLRLYASRLPPREFCAAVDPLLELDGGAARAGGSTQRKAMQGLLDAQAAAGRWGQLWPRGCHRARRAAFERLCTRLHPALEPNSSLLEEQFLALADAYDSYGRPSRSRGEWQLKEVYLLFAVSSPRQVELELLSTILRRHRLRASAAAAPPPQPSRWKSFQRRARLHSVCSHAAEVLGAPLPHDLLAQPLPPLKRKRQYSWWSRLLPSAGTQPETVGELLSLAAVAEDATRDSSRAGPFECPPLHSLVRTAALTLVGVVLLECASRRLPRVATLGTFRDWYARNPALQHAVKPLVAIVSWSLFGNLFTLKWHFLVALLTRGLFLSARRTAQDAQRGLRELQLRRAVRVACVAVVDSLRATVVPLVLLTLLLLLAGVLAALVSVATVHALAAISVRFLPEQGVRATDFFTAVATALVYALTAWQRFCNRRFGWASALLVGICSGAATLVSWLDEQQKQHLRALNYILFLAQPLFTPGVATTLWKQLSAARELLVRQLSREAVPPIIPDEGEVCGICYDELARGGELEHCRWGCGKAVHRTCMDEWRQRRNECIFCGTWW</sequence>
<dbReference type="Proteomes" id="UP001515480">
    <property type="component" value="Unassembled WGS sequence"/>
</dbReference>
<dbReference type="InterPro" id="IPR001841">
    <property type="entry name" value="Znf_RING"/>
</dbReference>
<keyword evidence="1" id="KW-0812">Transmembrane</keyword>
<dbReference type="Gene3D" id="3.30.40.10">
    <property type="entry name" value="Zinc/RING finger domain, C3HC4 (zinc finger)"/>
    <property type="match status" value="1"/>
</dbReference>
<gene>
    <name evidence="3" type="ORF">AB1Y20_020436</name>
</gene>
<feature type="domain" description="RING-type" evidence="2">
    <location>
        <begin position="631"/>
        <end position="673"/>
    </location>
</feature>
<evidence type="ECO:0000313" key="3">
    <source>
        <dbReference type="EMBL" id="KAL1525582.1"/>
    </source>
</evidence>
<dbReference type="EMBL" id="JBGBPQ010000004">
    <property type="protein sequence ID" value="KAL1525582.1"/>
    <property type="molecule type" value="Genomic_DNA"/>
</dbReference>
<dbReference type="Pfam" id="PF13639">
    <property type="entry name" value="zf-RING_2"/>
    <property type="match status" value="1"/>
</dbReference>
<dbReference type="AlphaFoldDB" id="A0AB34JXE0"/>
<feature type="transmembrane region" description="Helical" evidence="1">
    <location>
        <begin position="523"/>
        <end position="544"/>
    </location>
</feature>
<evidence type="ECO:0000256" key="1">
    <source>
        <dbReference type="SAM" id="Phobius"/>
    </source>
</evidence>
<reference evidence="3 4" key="1">
    <citation type="journal article" date="2024" name="Science">
        <title>Giant polyketide synthase enzymes in the biosynthesis of giant marine polyether toxins.</title>
        <authorList>
            <person name="Fallon T.R."/>
            <person name="Shende V.V."/>
            <person name="Wierzbicki I.H."/>
            <person name="Pendleton A.L."/>
            <person name="Watervoot N.F."/>
            <person name="Auber R.P."/>
            <person name="Gonzalez D.J."/>
            <person name="Wisecaver J.H."/>
            <person name="Moore B.S."/>
        </authorList>
    </citation>
    <scope>NUCLEOTIDE SEQUENCE [LARGE SCALE GENOMIC DNA]</scope>
    <source>
        <strain evidence="3 4">12B1</strain>
    </source>
</reference>
<organism evidence="3 4">
    <name type="scientific">Prymnesium parvum</name>
    <name type="common">Toxic golden alga</name>
    <dbReference type="NCBI Taxonomy" id="97485"/>
    <lineage>
        <taxon>Eukaryota</taxon>
        <taxon>Haptista</taxon>
        <taxon>Haptophyta</taxon>
        <taxon>Prymnesiophyceae</taxon>
        <taxon>Prymnesiales</taxon>
        <taxon>Prymnesiaceae</taxon>
        <taxon>Prymnesium</taxon>
    </lineage>
</organism>
<keyword evidence="1" id="KW-0472">Membrane</keyword>
<comment type="caution">
    <text evidence="3">The sequence shown here is derived from an EMBL/GenBank/DDBJ whole genome shotgun (WGS) entry which is preliminary data.</text>
</comment>
<keyword evidence="4" id="KW-1185">Reference proteome</keyword>
<proteinExistence type="predicted"/>
<accession>A0AB34JXE0</accession>